<name>A0A1J0R7A5_9TRYP</name>
<dbReference type="EMBL" id="KX699740">
    <property type="protein sequence ID" value="APD73696.1"/>
    <property type="molecule type" value="Genomic_DNA"/>
</dbReference>
<protein>
    <submittedName>
        <fullName evidence="2">Variant surface glycoprotein 1125.1503</fullName>
    </submittedName>
</protein>
<dbReference type="AlphaFoldDB" id="A0A1J0R7A5"/>
<proteinExistence type="predicted"/>
<evidence type="ECO:0000313" key="2">
    <source>
        <dbReference type="EMBL" id="APD73696.1"/>
    </source>
</evidence>
<dbReference type="SUPFAM" id="SSF58087">
    <property type="entry name" value="Variant surface glycoprotein (N-terminal domain)"/>
    <property type="match status" value="1"/>
</dbReference>
<accession>A0A1J0R7A5</accession>
<feature type="signal peptide" evidence="1">
    <location>
        <begin position="1"/>
        <end position="17"/>
    </location>
</feature>
<sequence>MNSRQQLLLTFISAVVGQQLTAAQISQPAACATACGCAIRLEKRTEPYTAEAAAARQNAASNREDFNALILAAIASKGSARRKHLPVIGTAAKLIQACDTALESDARDHKKLLEVTSSARALLTALHVISKSTGVMHMTWAGGGQFSQASATHKTFGAINHAATCDDETTEQSKSFSRTTEASEKYIPDVLNQVILENTCDQDGAGGTCGPNSIGNSAFIKYGLNLETNKGSPTNVFATAANTPEAVAVGVFKLATAAIEEANTQLKDRRTDTMLSACNKKLRDFSNFRNDPTFKVLVLKALTLKEKAEAVTG</sequence>
<feature type="chain" id="PRO_5012723762" evidence="1">
    <location>
        <begin position="18"/>
        <end position="313"/>
    </location>
</feature>
<organism evidence="2">
    <name type="scientific">Trypanosoma brucei</name>
    <dbReference type="NCBI Taxonomy" id="5691"/>
    <lineage>
        <taxon>Eukaryota</taxon>
        <taxon>Discoba</taxon>
        <taxon>Euglenozoa</taxon>
        <taxon>Kinetoplastea</taxon>
        <taxon>Metakinetoplastina</taxon>
        <taxon>Trypanosomatida</taxon>
        <taxon>Trypanosomatidae</taxon>
        <taxon>Trypanosoma</taxon>
    </lineage>
</organism>
<keyword evidence="1" id="KW-0732">Signal</keyword>
<evidence type="ECO:0000256" key="1">
    <source>
        <dbReference type="SAM" id="SignalP"/>
    </source>
</evidence>
<reference evidence="2" key="1">
    <citation type="submission" date="2016-08" db="EMBL/GenBank/DDBJ databases">
        <title>VSG repertoire of Trypanosoma brucei EATRO 1125.</title>
        <authorList>
            <person name="Cross G.A."/>
        </authorList>
    </citation>
    <scope>NUCLEOTIDE SEQUENCE</scope>
    <source>
        <strain evidence="2">EATRO 1125</strain>
    </source>
</reference>